<gene>
    <name evidence="1" type="ORF">SM436_30855</name>
</gene>
<dbReference type="Proteomes" id="UP001569904">
    <property type="component" value="Unassembled WGS sequence"/>
</dbReference>
<organism evidence="1 2">
    <name type="scientific">Actinomadura chokoriensis</name>
    <dbReference type="NCBI Taxonomy" id="454156"/>
    <lineage>
        <taxon>Bacteria</taxon>
        <taxon>Bacillati</taxon>
        <taxon>Actinomycetota</taxon>
        <taxon>Actinomycetes</taxon>
        <taxon>Streptosporangiales</taxon>
        <taxon>Thermomonosporaceae</taxon>
        <taxon>Actinomadura</taxon>
    </lineage>
</organism>
<protein>
    <submittedName>
        <fullName evidence="1">Uncharacterized protein</fullName>
    </submittedName>
</protein>
<name>A0ABV4R5E2_9ACTN</name>
<accession>A0ABV4R5E2</accession>
<proteinExistence type="predicted"/>
<evidence type="ECO:0000313" key="2">
    <source>
        <dbReference type="Proteomes" id="UP001569904"/>
    </source>
</evidence>
<keyword evidence="2" id="KW-1185">Reference proteome</keyword>
<reference evidence="1 2" key="1">
    <citation type="submission" date="2023-11" db="EMBL/GenBank/DDBJ databases">
        <title>Actinomadura monticuli sp. nov., isolated from volcanic ash.</title>
        <authorList>
            <person name="Lee S.D."/>
            <person name="Yang H."/>
            <person name="Kim I.S."/>
        </authorList>
    </citation>
    <scope>NUCLEOTIDE SEQUENCE [LARGE SCALE GENOMIC DNA]</scope>
    <source>
        <strain evidence="1 2">DSM 45346</strain>
    </source>
</reference>
<sequence>MAVLSIVRYRVWLEGTTLCVQKAFSVHRSDLAKAATVDVQDNARGVPYLVVRGGGRALVQARMLTAKGRPLPQNQLDALVEAITAGPAGDALEARNALARLRTAR</sequence>
<dbReference type="RefSeq" id="WP_371945003.1">
    <property type="nucleotide sequence ID" value="NZ_JAXCEH010000027.1"/>
</dbReference>
<evidence type="ECO:0000313" key="1">
    <source>
        <dbReference type="EMBL" id="MFA1558107.1"/>
    </source>
</evidence>
<dbReference type="EMBL" id="JAXCEH010000027">
    <property type="protein sequence ID" value="MFA1558107.1"/>
    <property type="molecule type" value="Genomic_DNA"/>
</dbReference>
<comment type="caution">
    <text evidence="1">The sequence shown here is derived from an EMBL/GenBank/DDBJ whole genome shotgun (WGS) entry which is preliminary data.</text>
</comment>